<dbReference type="GO" id="GO:0046872">
    <property type="term" value="F:metal ion binding"/>
    <property type="evidence" value="ECO:0007669"/>
    <property type="project" value="UniProtKB-KW"/>
</dbReference>
<evidence type="ECO:0000256" key="1">
    <source>
        <dbReference type="ARBA" id="ARBA00001970"/>
    </source>
</evidence>
<comment type="similarity">
    <text evidence="6">Belongs to the DyP-type peroxidase family.</text>
</comment>
<name>A0A2T1C897_9CYAN</name>
<evidence type="ECO:0000313" key="8">
    <source>
        <dbReference type="EMBL" id="PSB04495.1"/>
    </source>
</evidence>
<comment type="caution">
    <text evidence="8">The sequence shown here is derived from an EMBL/GenBank/DDBJ whole genome shotgun (WGS) entry which is preliminary data.</text>
</comment>
<dbReference type="Proteomes" id="UP000238762">
    <property type="component" value="Unassembled WGS sequence"/>
</dbReference>
<dbReference type="AlphaFoldDB" id="A0A2T1C897"/>
<dbReference type="GO" id="GO:0004601">
    <property type="term" value="F:peroxidase activity"/>
    <property type="evidence" value="ECO:0007669"/>
    <property type="project" value="UniProtKB-KW"/>
</dbReference>
<keyword evidence="9" id="KW-1185">Reference proteome</keyword>
<dbReference type="InterPro" id="IPR011008">
    <property type="entry name" value="Dimeric_a/b-barrel"/>
</dbReference>
<dbReference type="SUPFAM" id="SSF54909">
    <property type="entry name" value="Dimeric alpha+beta barrel"/>
    <property type="match status" value="1"/>
</dbReference>
<dbReference type="GO" id="GO:0020037">
    <property type="term" value="F:heme binding"/>
    <property type="evidence" value="ECO:0007669"/>
    <property type="project" value="InterPro"/>
</dbReference>
<evidence type="ECO:0000256" key="6">
    <source>
        <dbReference type="ARBA" id="ARBA00025737"/>
    </source>
</evidence>
<dbReference type="PROSITE" id="PS51404">
    <property type="entry name" value="DYP_PEROXIDASE"/>
    <property type="match status" value="1"/>
</dbReference>
<dbReference type="PANTHER" id="PTHR30521">
    <property type="entry name" value="DEFERROCHELATASE/PEROXIDASE"/>
    <property type="match status" value="1"/>
</dbReference>
<dbReference type="InterPro" id="IPR048328">
    <property type="entry name" value="Dyp_perox_C"/>
</dbReference>
<organism evidence="8 9">
    <name type="scientific">Merismopedia glauca CCAP 1448/3</name>
    <dbReference type="NCBI Taxonomy" id="1296344"/>
    <lineage>
        <taxon>Bacteria</taxon>
        <taxon>Bacillati</taxon>
        <taxon>Cyanobacteriota</taxon>
        <taxon>Cyanophyceae</taxon>
        <taxon>Synechococcales</taxon>
        <taxon>Merismopediaceae</taxon>
        <taxon>Merismopedia</taxon>
    </lineage>
</organism>
<keyword evidence="4" id="KW-0560">Oxidoreductase</keyword>
<dbReference type="EMBL" id="PVWJ01000011">
    <property type="protein sequence ID" value="PSB04495.1"/>
    <property type="molecule type" value="Genomic_DNA"/>
</dbReference>
<accession>A0A2T1C897</accession>
<dbReference type="OrthoDB" id="9781066at2"/>
<dbReference type="GO" id="GO:0005829">
    <property type="term" value="C:cytosol"/>
    <property type="evidence" value="ECO:0007669"/>
    <property type="project" value="TreeGrafter"/>
</dbReference>
<comment type="cofactor">
    <cofactor evidence="1">
        <name>heme b</name>
        <dbReference type="ChEBI" id="CHEBI:60344"/>
    </cofactor>
</comment>
<sequence length="414" mass="45264">MPKLQEGIYYDRGQKPAQCFSIIFLRAQTDATAPQVAELFGKLWQTYQDLKRGVVADLPGVELPPSGLTVLVGYGPKAFSLPQANRTLPQALQARNQFRSSLQGGGNPILVGSQLRYLQGLSKNLATEEIAVQFIGDTPLSVNRPILETWKILQDNTDPATGTATLSLSGIFTGFNREDGRSWIDFHDGISNLKSGNPRLQVVEIKPQTAGGDDWTIGGTYLTFLRLQVDLPVWRKLSRLDQELLVGRDKLTGCPITSLNPAGNPISETGCPFVGTKDILASGNEDFREPPQAVSDQIKQSHVQRANQLKSGNLSDPDSLRIFRQGYEFLETSANGWSFGLNFVSFQDTPARVIQMLSRTSWLKDVNFGGDPNTQPPGTSGLLSVEAAGIYLVPPVVETEKFPGESIFLRATNS</sequence>
<protein>
    <submittedName>
        <fullName evidence="8">Peroxidase</fullName>
    </submittedName>
</protein>
<dbReference type="PANTHER" id="PTHR30521:SF0">
    <property type="entry name" value="DYP-TYPE PEROXIDASE FAMILY PROTEIN"/>
    <property type="match status" value="1"/>
</dbReference>
<evidence type="ECO:0000256" key="3">
    <source>
        <dbReference type="ARBA" id="ARBA00022723"/>
    </source>
</evidence>
<proteinExistence type="inferred from homology"/>
<gene>
    <name evidence="8" type="ORF">C7B64_03490</name>
</gene>
<reference evidence="8 9" key="2">
    <citation type="submission" date="2018-03" db="EMBL/GenBank/DDBJ databases">
        <title>The ancient ancestry and fast evolution of plastids.</title>
        <authorList>
            <person name="Moore K.R."/>
            <person name="Magnabosco C."/>
            <person name="Momper L."/>
            <person name="Gold D.A."/>
            <person name="Bosak T."/>
            <person name="Fournier G.P."/>
        </authorList>
    </citation>
    <scope>NUCLEOTIDE SEQUENCE [LARGE SCALE GENOMIC DNA]</scope>
    <source>
        <strain evidence="8 9">CCAP 1448/3</strain>
    </source>
</reference>
<evidence type="ECO:0000256" key="4">
    <source>
        <dbReference type="ARBA" id="ARBA00023002"/>
    </source>
</evidence>
<dbReference type="InterPro" id="IPR006314">
    <property type="entry name" value="Dyp_peroxidase"/>
</dbReference>
<evidence type="ECO:0000313" key="9">
    <source>
        <dbReference type="Proteomes" id="UP000238762"/>
    </source>
</evidence>
<feature type="domain" description="Dyp-type peroxidase C-terminal" evidence="7">
    <location>
        <begin position="181"/>
        <end position="360"/>
    </location>
</feature>
<evidence type="ECO:0000256" key="5">
    <source>
        <dbReference type="ARBA" id="ARBA00023004"/>
    </source>
</evidence>
<dbReference type="Pfam" id="PF20628">
    <property type="entry name" value="Dyp_perox_C"/>
    <property type="match status" value="1"/>
</dbReference>
<reference evidence="8 9" key="1">
    <citation type="submission" date="2018-02" db="EMBL/GenBank/DDBJ databases">
        <authorList>
            <person name="Cohen D.B."/>
            <person name="Kent A.D."/>
        </authorList>
    </citation>
    <scope>NUCLEOTIDE SEQUENCE [LARGE SCALE GENOMIC DNA]</scope>
    <source>
        <strain evidence="8 9">CCAP 1448/3</strain>
    </source>
</reference>
<evidence type="ECO:0000259" key="7">
    <source>
        <dbReference type="Pfam" id="PF20628"/>
    </source>
</evidence>
<dbReference type="RefSeq" id="WP_106287267.1">
    <property type="nucleotide sequence ID" value="NZ_CAWNTC010000180.1"/>
</dbReference>
<evidence type="ECO:0000256" key="2">
    <source>
        <dbReference type="ARBA" id="ARBA00022559"/>
    </source>
</evidence>
<keyword evidence="2 8" id="KW-0575">Peroxidase</keyword>
<keyword evidence="3" id="KW-0479">Metal-binding</keyword>
<keyword evidence="5" id="KW-0408">Iron</keyword>